<dbReference type="GO" id="GO:0004534">
    <property type="term" value="F:5'-3' RNA exonuclease activity"/>
    <property type="evidence" value="ECO:0007669"/>
    <property type="project" value="TreeGrafter"/>
</dbReference>
<name>A0A660SHF5_UNCW3</name>
<reference evidence="2 3" key="1">
    <citation type="submission" date="2018-06" db="EMBL/GenBank/DDBJ databases">
        <title>Extensive metabolic versatility and redundancy in microbially diverse, dynamic hydrothermal sediments.</title>
        <authorList>
            <person name="Dombrowski N."/>
            <person name="Teske A."/>
            <person name="Baker B.J."/>
        </authorList>
    </citation>
    <scope>NUCLEOTIDE SEQUENCE [LARGE SCALE GENOMIC DNA]</scope>
    <source>
        <strain evidence="2">B36_G15</strain>
    </source>
</reference>
<dbReference type="PANTHER" id="PTHR42924:SF3">
    <property type="entry name" value="POLYMERASE_HISTIDINOL PHOSPHATASE N-TERMINAL DOMAIN-CONTAINING PROTEIN"/>
    <property type="match status" value="1"/>
</dbReference>
<dbReference type="Pfam" id="PF02811">
    <property type="entry name" value="PHP"/>
    <property type="match status" value="1"/>
</dbReference>
<gene>
    <name evidence="2" type="ORF">DRP53_08170</name>
</gene>
<organism evidence="2 3">
    <name type="scientific">candidate division WOR-3 bacterium</name>
    <dbReference type="NCBI Taxonomy" id="2052148"/>
    <lineage>
        <taxon>Bacteria</taxon>
        <taxon>Bacteria division WOR-3</taxon>
    </lineage>
</organism>
<accession>A0A660SHF5</accession>
<dbReference type="GO" id="GO:0035312">
    <property type="term" value="F:5'-3' DNA exonuclease activity"/>
    <property type="evidence" value="ECO:0007669"/>
    <property type="project" value="TreeGrafter"/>
</dbReference>
<evidence type="ECO:0000313" key="3">
    <source>
        <dbReference type="Proteomes" id="UP000268469"/>
    </source>
</evidence>
<dbReference type="SMART" id="SM00481">
    <property type="entry name" value="POLIIIAc"/>
    <property type="match status" value="1"/>
</dbReference>
<comment type="caution">
    <text evidence="2">The sequence shown here is derived from an EMBL/GenBank/DDBJ whole genome shotgun (WGS) entry which is preliminary data.</text>
</comment>
<dbReference type="InterPro" id="IPR004013">
    <property type="entry name" value="PHP_dom"/>
</dbReference>
<proteinExistence type="predicted"/>
<dbReference type="Gene3D" id="3.20.20.140">
    <property type="entry name" value="Metal-dependent hydrolases"/>
    <property type="match status" value="1"/>
</dbReference>
<dbReference type="PANTHER" id="PTHR42924">
    <property type="entry name" value="EXONUCLEASE"/>
    <property type="match status" value="1"/>
</dbReference>
<dbReference type="InterPro" id="IPR003141">
    <property type="entry name" value="Pol/His_phosphatase_N"/>
</dbReference>
<evidence type="ECO:0000259" key="1">
    <source>
        <dbReference type="SMART" id="SM00481"/>
    </source>
</evidence>
<dbReference type="CDD" id="cd07432">
    <property type="entry name" value="PHP_HisPPase"/>
    <property type="match status" value="1"/>
</dbReference>
<dbReference type="Proteomes" id="UP000268469">
    <property type="component" value="Unassembled WGS sequence"/>
</dbReference>
<evidence type="ECO:0000313" key="2">
    <source>
        <dbReference type="EMBL" id="RKX69441.1"/>
    </source>
</evidence>
<dbReference type="Pfam" id="PF13263">
    <property type="entry name" value="PHP_C"/>
    <property type="match status" value="1"/>
</dbReference>
<protein>
    <recommendedName>
        <fullName evidence="1">Polymerase/histidinol phosphatase N-terminal domain-containing protein</fullName>
    </recommendedName>
</protein>
<dbReference type="AlphaFoldDB" id="A0A660SHF5"/>
<feature type="domain" description="Polymerase/histidinol phosphatase N-terminal" evidence="1">
    <location>
        <begin position="3"/>
        <end position="69"/>
    </location>
</feature>
<dbReference type="InterPro" id="IPR052018">
    <property type="entry name" value="PHP_domain"/>
</dbReference>
<dbReference type="InterPro" id="IPR016195">
    <property type="entry name" value="Pol/histidinol_Pase-like"/>
</dbReference>
<dbReference type="SUPFAM" id="SSF89550">
    <property type="entry name" value="PHP domain-like"/>
    <property type="match status" value="1"/>
</dbReference>
<sequence length="225" mass="25226">MTFDLHIHSKYSLDSISEVRDIIATAKRRGLNGIAITDHNTIKGAVEAKMINTDKDFVVIIGAEIATEIGDIIGLFLKEEITARNFAGVIEEIHRQGGIAVLPHPYKGHKLDDSVLEKIDVIEVFNSRQSEDGNRKAMKLAERYKKPMVAGSDAHFLSEIGAGRVIINSPDIRNEILNGKVELITNYTPSYGEFFSQVIKFIKSGEYVKIFRLFPGFMMRAFRRG</sequence>
<dbReference type="EMBL" id="QNBE01000084">
    <property type="protein sequence ID" value="RKX69441.1"/>
    <property type="molecule type" value="Genomic_DNA"/>
</dbReference>